<proteinExistence type="predicted"/>
<protein>
    <recommendedName>
        <fullName evidence="3">DUF5050 domain-containing protein</fullName>
    </recommendedName>
</protein>
<reference evidence="1" key="1">
    <citation type="submission" date="2023-10" db="EMBL/GenBank/DDBJ databases">
        <title>Genome assembly of Pristionchus species.</title>
        <authorList>
            <person name="Yoshida K."/>
            <person name="Sommer R.J."/>
        </authorList>
    </citation>
    <scope>NUCLEOTIDE SEQUENCE</scope>
    <source>
        <strain evidence="1">RS5133</strain>
    </source>
</reference>
<accession>A0AAV5W434</accession>
<feature type="non-terminal residue" evidence="1">
    <location>
        <position position="126"/>
    </location>
</feature>
<comment type="caution">
    <text evidence="1">The sequence shown here is derived from an EMBL/GenBank/DDBJ whole genome shotgun (WGS) entry which is preliminary data.</text>
</comment>
<organism evidence="1 2">
    <name type="scientific">Pristionchus fissidentatus</name>
    <dbReference type="NCBI Taxonomy" id="1538716"/>
    <lineage>
        <taxon>Eukaryota</taxon>
        <taxon>Metazoa</taxon>
        <taxon>Ecdysozoa</taxon>
        <taxon>Nematoda</taxon>
        <taxon>Chromadorea</taxon>
        <taxon>Rhabditida</taxon>
        <taxon>Rhabditina</taxon>
        <taxon>Diplogasteromorpha</taxon>
        <taxon>Diplogasteroidea</taxon>
        <taxon>Neodiplogasteridae</taxon>
        <taxon>Pristionchus</taxon>
    </lineage>
</organism>
<dbReference type="Proteomes" id="UP001432322">
    <property type="component" value="Unassembled WGS sequence"/>
</dbReference>
<name>A0AAV5W434_9BILA</name>
<dbReference type="AlphaFoldDB" id="A0AAV5W434"/>
<evidence type="ECO:0000313" key="1">
    <source>
        <dbReference type="EMBL" id="GMT25435.1"/>
    </source>
</evidence>
<evidence type="ECO:0008006" key="3">
    <source>
        <dbReference type="Google" id="ProtNLM"/>
    </source>
</evidence>
<dbReference type="EMBL" id="BTSY01000004">
    <property type="protein sequence ID" value="GMT25435.1"/>
    <property type="molecule type" value="Genomic_DNA"/>
</dbReference>
<sequence>MDTLEFGEGTPIEQFFNPYQVSDGTIFYLKIDRNSSIYVLYNGQKVTATESWDGEIYNYECFGDALYFSTNTKKIYTATFLPPNDLRITFIRELEKGENFDYRMLLRRTINGKEVNYRACDDPTNG</sequence>
<evidence type="ECO:0000313" key="2">
    <source>
        <dbReference type="Proteomes" id="UP001432322"/>
    </source>
</evidence>
<gene>
    <name evidence="1" type="ORF">PFISCL1PPCAC_16732</name>
</gene>
<keyword evidence="2" id="KW-1185">Reference proteome</keyword>